<keyword evidence="10" id="KW-1185">Reference proteome</keyword>
<evidence type="ECO:0000256" key="7">
    <source>
        <dbReference type="ARBA" id="ARBA00023170"/>
    </source>
</evidence>
<keyword evidence="6 8" id="KW-0472">Membrane</keyword>
<dbReference type="PANTHER" id="PTHR21421">
    <property type="entry name" value="GUSTATORY RECEPTOR"/>
    <property type="match status" value="1"/>
</dbReference>
<dbReference type="AlphaFoldDB" id="A0A835CTG9"/>
<evidence type="ECO:0000256" key="4">
    <source>
        <dbReference type="ARBA" id="ARBA00022692"/>
    </source>
</evidence>
<evidence type="ECO:0000256" key="3">
    <source>
        <dbReference type="ARBA" id="ARBA00022475"/>
    </source>
</evidence>
<dbReference type="EMBL" id="JACMRX010000003">
    <property type="protein sequence ID" value="KAF7993273.1"/>
    <property type="molecule type" value="Genomic_DNA"/>
</dbReference>
<dbReference type="PANTHER" id="PTHR21421:SF29">
    <property type="entry name" value="GUSTATORY RECEPTOR 5A FOR TREHALOSE-RELATED"/>
    <property type="match status" value="1"/>
</dbReference>
<evidence type="ECO:0000313" key="9">
    <source>
        <dbReference type="EMBL" id="KAF7993273.1"/>
    </source>
</evidence>
<evidence type="ECO:0000256" key="5">
    <source>
        <dbReference type="ARBA" id="ARBA00022989"/>
    </source>
</evidence>
<reference evidence="9 10" key="1">
    <citation type="submission" date="2020-08" db="EMBL/GenBank/DDBJ databases">
        <title>Aphidius gifuensis genome sequencing and assembly.</title>
        <authorList>
            <person name="Du Z."/>
        </authorList>
    </citation>
    <scope>NUCLEOTIDE SEQUENCE [LARGE SCALE GENOMIC DNA]</scope>
    <source>
        <strain evidence="9">YNYX2018</strain>
        <tissue evidence="9">Adults</tissue>
    </source>
</reference>
<evidence type="ECO:0000313" key="10">
    <source>
        <dbReference type="Proteomes" id="UP000639338"/>
    </source>
</evidence>
<evidence type="ECO:0000256" key="6">
    <source>
        <dbReference type="ARBA" id="ARBA00023136"/>
    </source>
</evidence>
<dbReference type="GO" id="GO:0008527">
    <property type="term" value="F:taste receptor activity"/>
    <property type="evidence" value="ECO:0007669"/>
    <property type="project" value="InterPro"/>
</dbReference>
<feature type="transmembrane region" description="Helical" evidence="8">
    <location>
        <begin position="109"/>
        <end position="129"/>
    </location>
</feature>
<evidence type="ECO:0000256" key="2">
    <source>
        <dbReference type="ARBA" id="ARBA00005327"/>
    </source>
</evidence>
<keyword evidence="4 8" id="KW-0812">Transmembrane</keyword>
<comment type="caution">
    <text evidence="9">The sequence shown here is derived from an EMBL/GenBank/DDBJ whole genome shotgun (WGS) entry which is preliminary data.</text>
</comment>
<keyword evidence="3" id="KW-1003">Cell membrane</keyword>
<keyword evidence="5 8" id="KW-1133">Transmembrane helix</keyword>
<keyword evidence="7" id="KW-0675">Receptor</keyword>
<dbReference type="Pfam" id="PF06151">
    <property type="entry name" value="Trehalose_recp"/>
    <property type="match status" value="1"/>
</dbReference>
<feature type="transmembrane region" description="Helical" evidence="8">
    <location>
        <begin position="75"/>
        <end position="97"/>
    </location>
</feature>
<dbReference type="InterPro" id="IPR009318">
    <property type="entry name" value="Gustatory_rcpt"/>
</dbReference>
<protein>
    <recommendedName>
        <fullName evidence="11">Gustatory receptor</fullName>
    </recommendedName>
</protein>
<dbReference type="Proteomes" id="UP000639338">
    <property type="component" value="Unassembled WGS sequence"/>
</dbReference>
<gene>
    <name evidence="9" type="ORF">HCN44_006333</name>
</gene>
<evidence type="ECO:0008006" key="11">
    <source>
        <dbReference type="Google" id="ProtNLM"/>
    </source>
</evidence>
<feature type="transmembrane region" description="Helical" evidence="8">
    <location>
        <begin position="7"/>
        <end position="30"/>
    </location>
</feature>
<comment type="similarity">
    <text evidence="2">Belongs to the insect chemoreceptor superfamily. Gustatory receptor (GR) family. Gr5a subfamily.</text>
</comment>
<evidence type="ECO:0000256" key="1">
    <source>
        <dbReference type="ARBA" id="ARBA00004651"/>
    </source>
</evidence>
<dbReference type="GO" id="GO:0005886">
    <property type="term" value="C:plasma membrane"/>
    <property type="evidence" value="ECO:0007669"/>
    <property type="project" value="UniProtKB-SubCell"/>
</dbReference>
<accession>A0A835CTG9</accession>
<name>A0A835CTG9_APHGI</name>
<dbReference type="GO" id="GO:0050916">
    <property type="term" value="P:sensory perception of sweet taste"/>
    <property type="evidence" value="ECO:0007669"/>
    <property type="project" value="UniProtKB-ARBA"/>
</dbReference>
<evidence type="ECO:0000256" key="8">
    <source>
        <dbReference type="SAM" id="Phobius"/>
    </source>
</evidence>
<comment type="subcellular location">
    <subcellularLocation>
        <location evidence="1">Cell membrane</location>
        <topology evidence="1">Multi-pass membrane protein</topology>
    </subcellularLocation>
</comment>
<organism evidence="9 10">
    <name type="scientific">Aphidius gifuensis</name>
    <name type="common">Parasitoid wasp</name>
    <dbReference type="NCBI Taxonomy" id="684658"/>
    <lineage>
        <taxon>Eukaryota</taxon>
        <taxon>Metazoa</taxon>
        <taxon>Ecdysozoa</taxon>
        <taxon>Arthropoda</taxon>
        <taxon>Hexapoda</taxon>
        <taxon>Insecta</taxon>
        <taxon>Pterygota</taxon>
        <taxon>Neoptera</taxon>
        <taxon>Endopterygota</taxon>
        <taxon>Hymenoptera</taxon>
        <taxon>Apocrita</taxon>
        <taxon>Ichneumonoidea</taxon>
        <taxon>Braconidae</taxon>
        <taxon>Aphidiinae</taxon>
        <taxon>Aphidius</taxon>
    </lineage>
</organism>
<proteinExistence type="inferred from homology"/>
<dbReference type="OrthoDB" id="5800391at2759"/>
<sequence>MSMFLLFINYLATVIWSFADLFVILVTTGLTERYVWLNKRVKYLSRRKYQDIPWNRLRKNYAILSDLVKQTNNNISALIFISYIANVCFTLIGLFREIATHRTGQYEKIYTFVSYCYIIGKIIAIALSASKINIESKEALPHIYLCKSSKFTDEAKRLQYQLTYDDIVFTGMNFFSITRNFILAVSFQILFNLNYQYQEL</sequence>